<dbReference type="InterPro" id="IPR001356">
    <property type="entry name" value="HD"/>
</dbReference>
<evidence type="ECO:0000256" key="7">
    <source>
        <dbReference type="SAM" id="MobiDB-lite"/>
    </source>
</evidence>
<evidence type="ECO:0000256" key="4">
    <source>
        <dbReference type="ARBA" id="ARBA00023242"/>
    </source>
</evidence>
<dbReference type="GO" id="GO:0030154">
    <property type="term" value="P:cell differentiation"/>
    <property type="evidence" value="ECO:0007669"/>
    <property type="project" value="TreeGrafter"/>
</dbReference>
<name>A0A9Q0XT25_9SAUR</name>
<dbReference type="PROSITE" id="PS50071">
    <property type="entry name" value="HOMEOBOX_2"/>
    <property type="match status" value="1"/>
</dbReference>
<comment type="subcellular location">
    <subcellularLocation>
        <location evidence="1 5 6">Nucleus</location>
    </subcellularLocation>
</comment>
<dbReference type="Pfam" id="PF00046">
    <property type="entry name" value="Homeodomain"/>
    <property type="match status" value="1"/>
</dbReference>
<dbReference type="AlphaFoldDB" id="A0A9Q0XT25"/>
<keyword evidence="4 5" id="KW-0539">Nucleus</keyword>
<dbReference type="InterPro" id="IPR050394">
    <property type="entry name" value="Homeobox_NK-like"/>
</dbReference>
<organism evidence="9 10">
    <name type="scientific">Phrynocephalus forsythii</name>
    <dbReference type="NCBI Taxonomy" id="171643"/>
    <lineage>
        <taxon>Eukaryota</taxon>
        <taxon>Metazoa</taxon>
        <taxon>Chordata</taxon>
        <taxon>Craniata</taxon>
        <taxon>Vertebrata</taxon>
        <taxon>Euteleostomi</taxon>
        <taxon>Lepidosauria</taxon>
        <taxon>Squamata</taxon>
        <taxon>Bifurcata</taxon>
        <taxon>Unidentata</taxon>
        <taxon>Episquamata</taxon>
        <taxon>Toxicofera</taxon>
        <taxon>Iguania</taxon>
        <taxon>Acrodonta</taxon>
        <taxon>Agamidae</taxon>
        <taxon>Agaminae</taxon>
        <taxon>Phrynocephalus</taxon>
    </lineage>
</organism>
<feature type="region of interest" description="Disordered" evidence="7">
    <location>
        <begin position="32"/>
        <end position="70"/>
    </location>
</feature>
<dbReference type="Proteomes" id="UP001142489">
    <property type="component" value="Unassembled WGS sequence"/>
</dbReference>
<dbReference type="InterPro" id="IPR017970">
    <property type="entry name" value="Homeobox_CS"/>
</dbReference>
<evidence type="ECO:0000313" key="9">
    <source>
        <dbReference type="EMBL" id="KAJ7324114.1"/>
    </source>
</evidence>
<dbReference type="GO" id="GO:0000981">
    <property type="term" value="F:DNA-binding transcription factor activity, RNA polymerase II-specific"/>
    <property type="evidence" value="ECO:0007669"/>
    <property type="project" value="InterPro"/>
</dbReference>
<keyword evidence="2 5" id="KW-0238">DNA-binding</keyword>
<evidence type="ECO:0000256" key="2">
    <source>
        <dbReference type="ARBA" id="ARBA00023125"/>
    </source>
</evidence>
<dbReference type="GO" id="GO:0000978">
    <property type="term" value="F:RNA polymerase II cis-regulatory region sequence-specific DNA binding"/>
    <property type="evidence" value="ECO:0007669"/>
    <property type="project" value="TreeGrafter"/>
</dbReference>
<feature type="DNA-binding region" description="Homeobox" evidence="5">
    <location>
        <begin position="68"/>
        <end position="127"/>
    </location>
</feature>
<feature type="region of interest" description="Disordered" evidence="7">
    <location>
        <begin position="213"/>
        <end position="244"/>
    </location>
</feature>
<keyword evidence="3 5" id="KW-0371">Homeobox</keyword>
<evidence type="ECO:0000256" key="5">
    <source>
        <dbReference type="PROSITE-ProRule" id="PRU00108"/>
    </source>
</evidence>
<evidence type="ECO:0000259" key="8">
    <source>
        <dbReference type="PROSITE" id="PS50071"/>
    </source>
</evidence>
<keyword evidence="10" id="KW-1185">Reference proteome</keyword>
<dbReference type="SUPFAM" id="SSF46689">
    <property type="entry name" value="Homeodomain-like"/>
    <property type="match status" value="1"/>
</dbReference>
<comment type="caution">
    <text evidence="9">The sequence shown here is derived from an EMBL/GenBank/DDBJ whole genome shotgun (WGS) entry which is preliminary data.</text>
</comment>
<dbReference type="OrthoDB" id="6159439at2759"/>
<evidence type="ECO:0000256" key="1">
    <source>
        <dbReference type="ARBA" id="ARBA00004123"/>
    </source>
</evidence>
<evidence type="ECO:0000256" key="6">
    <source>
        <dbReference type="RuleBase" id="RU000682"/>
    </source>
</evidence>
<dbReference type="CDD" id="cd00086">
    <property type="entry name" value="homeodomain"/>
    <property type="match status" value="1"/>
</dbReference>
<dbReference type="EMBL" id="JAPFRF010000008">
    <property type="protein sequence ID" value="KAJ7324114.1"/>
    <property type="molecule type" value="Genomic_DNA"/>
</dbReference>
<dbReference type="InterPro" id="IPR009057">
    <property type="entry name" value="Homeodomain-like_sf"/>
</dbReference>
<feature type="domain" description="Homeobox" evidence="8">
    <location>
        <begin position="66"/>
        <end position="126"/>
    </location>
</feature>
<proteinExistence type="predicted"/>
<protein>
    <recommendedName>
        <fullName evidence="8">Homeobox domain-containing protein</fullName>
    </recommendedName>
</protein>
<dbReference type="GO" id="GO:0005634">
    <property type="term" value="C:nucleus"/>
    <property type="evidence" value="ECO:0007669"/>
    <property type="project" value="UniProtKB-SubCell"/>
</dbReference>
<evidence type="ECO:0000313" key="10">
    <source>
        <dbReference type="Proteomes" id="UP001142489"/>
    </source>
</evidence>
<dbReference type="SMART" id="SM00389">
    <property type="entry name" value="HOX"/>
    <property type="match status" value="1"/>
</dbReference>
<sequence length="244" mass="26853">MQQSCPIVLGPRQHSGLIGVIFISVDAPVEGTPASPKGASRDGSERPVVGQGGSPVAGGSRDAPVPEHTARSSVFTPEQLVVLEEVFRQKSYLEKLERHRLAVELNLTETQVRNWFQHRRTKFKRQLQEHWESIRLCSPLSLRIDHERQMRLFDFVMYSVQPAQTILPVTWPPRLGSAISDPPGSFIQDFPLPTYPPLAIGLPYSSLPSCPAHSTACHGPGGDSEESSATPELEDMDSSDSPLL</sequence>
<accession>A0A9Q0XT25</accession>
<gene>
    <name evidence="9" type="ORF">JRQ81_017134</name>
</gene>
<reference evidence="9" key="1">
    <citation type="journal article" date="2023" name="DNA Res.">
        <title>Chromosome-level genome assembly of Phrynocephalus forsythii using third-generation DNA sequencing and Hi-C analysis.</title>
        <authorList>
            <person name="Qi Y."/>
            <person name="Zhao W."/>
            <person name="Zhao Y."/>
            <person name="Niu C."/>
            <person name="Cao S."/>
            <person name="Zhang Y."/>
        </authorList>
    </citation>
    <scope>NUCLEOTIDE SEQUENCE</scope>
    <source>
        <tissue evidence="9">Muscle</tissue>
    </source>
</reference>
<dbReference type="PANTHER" id="PTHR24340">
    <property type="entry name" value="HOMEOBOX PROTEIN NKX"/>
    <property type="match status" value="1"/>
</dbReference>
<dbReference type="PROSITE" id="PS00027">
    <property type="entry name" value="HOMEOBOX_1"/>
    <property type="match status" value="1"/>
</dbReference>
<dbReference type="Gene3D" id="1.10.10.60">
    <property type="entry name" value="Homeodomain-like"/>
    <property type="match status" value="1"/>
</dbReference>
<evidence type="ECO:0000256" key="3">
    <source>
        <dbReference type="ARBA" id="ARBA00023155"/>
    </source>
</evidence>